<evidence type="ECO:0000256" key="1">
    <source>
        <dbReference type="SAM" id="MobiDB-lite"/>
    </source>
</evidence>
<dbReference type="RefSeq" id="WP_129185522.1">
    <property type="nucleotide sequence ID" value="NZ_JAGIOG010000001.1"/>
</dbReference>
<proteinExistence type="predicted"/>
<accession>A0A641AIU8</accession>
<dbReference type="SMART" id="SM00710">
    <property type="entry name" value="PbH1"/>
    <property type="match status" value="6"/>
</dbReference>
<dbReference type="InterPro" id="IPR007742">
    <property type="entry name" value="NosD_dom"/>
</dbReference>
<evidence type="ECO:0000313" key="3">
    <source>
        <dbReference type="EMBL" id="KAA1374813.1"/>
    </source>
</evidence>
<reference evidence="3" key="1">
    <citation type="submission" date="2019-09" db="EMBL/GenBank/DDBJ databases">
        <authorList>
            <person name="Li J."/>
        </authorList>
    </citation>
    <scope>NUCLEOTIDE SEQUENCE [LARGE SCALE GENOMIC DNA]</scope>
    <source>
        <strain evidence="3">NRBC 14897</strain>
    </source>
</reference>
<gene>
    <name evidence="3" type="ORF">ESP62_015650</name>
</gene>
<dbReference type="PROSITE" id="PS51257">
    <property type="entry name" value="PROKAR_LIPOPROTEIN"/>
    <property type="match status" value="1"/>
</dbReference>
<dbReference type="EMBL" id="SDPP02000004">
    <property type="protein sequence ID" value="KAA1374813.1"/>
    <property type="molecule type" value="Genomic_DNA"/>
</dbReference>
<dbReference type="InterPro" id="IPR011050">
    <property type="entry name" value="Pectin_lyase_fold/virulence"/>
</dbReference>
<sequence>MSARWRQMVRGGVGVLGLLGVLLLASGCGAGAPERGSLPGCPDGELVSGASQLVDRLASAAPGDVLLLRPGTYEGHFVIDRSGSATAPVVLCGGRDAVLDGGSTADGYALHLEGADHWRVTGVTVRGAAKGIVLDGSSDNEIVGVAVERTGEEGVHLRRHSSRNIVRDSTVTGTGLARRDIGEGIYVGSAEGSWCRLTSCEPDRSDGNRVVGNRVSETSAEPIDVKEGTTGGLLSGNHLDGTGSDADSLIDVKGNGWTVEGTIGAGSSGDGAAVYRILDGWGQGNVFRGNRFEVPASGWAVQIVGPARSQGNLVDCTNVAAVSGRPETARVTPGGCR</sequence>
<dbReference type="InterPro" id="IPR006626">
    <property type="entry name" value="PbH1"/>
</dbReference>
<feature type="region of interest" description="Disordered" evidence="1">
    <location>
        <begin position="221"/>
        <end position="240"/>
    </location>
</feature>
<dbReference type="SUPFAM" id="SSF51126">
    <property type="entry name" value="Pectin lyase-like"/>
    <property type="match status" value="1"/>
</dbReference>
<comment type="caution">
    <text evidence="3">The sequence shown here is derived from an EMBL/GenBank/DDBJ whole genome shotgun (WGS) entry which is preliminary data.</text>
</comment>
<organism evidence="3 4">
    <name type="scientific">Aeromicrobium fastidiosum</name>
    <dbReference type="NCBI Taxonomy" id="52699"/>
    <lineage>
        <taxon>Bacteria</taxon>
        <taxon>Bacillati</taxon>
        <taxon>Actinomycetota</taxon>
        <taxon>Actinomycetes</taxon>
        <taxon>Propionibacteriales</taxon>
        <taxon>Nocardioidaceae</taxon>
        <taxon>Aeromicrobium</taxon>
    </lineage>
</organism>
<dbReference type="InterPro" id="IPR012334">
    <property type="entry name" value="Pectin_lyas_fold"/>
</dbReference>
<dbReference type="Gene3D" id="2.160.20.10">
    <property type="entry name" value="Single-stranded right-handed beta-helix, Pectin lyase-like"/>
    <property type="match status" value="1"/>
</dbReference>
<dbReference type="OrthoDB" id="182870at2"/>
<protein>
    <recommendedName>
        <fullName evidence="2">Periplasmic copper-binding protein NosD beta helix domain-containing protein</fullName>
    </recommendedName>
</protein>
<name>A0A641AIU8_9ACTN</name>
<feature type="domain" description="Periplasmic copper-binding protein NosD beta helix" evidence="2">
    <location>
        <begin position="108"/>
        <end position="239"/>
    </location>
</feature>
<dbReference type="Pfam" id="PF05048">
    <property type="entry name" value="NosD"/>
    <property type="match status" value="1"/>
</dbReference>
<keyword evidence="4" id="KW-1185">Reference proteome</keyword>
<dbReference type="AlphaFoldDB" id="A0A641AIU8"/>
<evidence type="ECO:0000313" key="4">
    <source>
        <dbReference type="Proteomes" id="UP001515100"/>
    </source>
</evidence>
<dbReference type="Proteomes" id="UP001515100">
    <property type="component" value="Unassembled WGS sequence"/>
</dbReference>
<evidence type="ECO:0000259" key="2">
    <source>
        <dbReference type="Pfam" id="PF05048"/>
    </source>
</evidence>